<dbReference type="Pfam" id="PF24681">
    <property type="entry name" value="Kelch_KLHDC2_KLHL20_DRC7"/>
    <property type="match status" value="1"/>
</dbReference>
<evidence type="ECO:0000313" key="5">
    <source>
        <dbReference type="EMBL" id="MFC7000010.1"/>
    </source>
</evidence>
<feature type="signal peptide" evidence="3">
    <location>
        <begin position="1"/>
        <end position="20"/>
    </location>
</feature>
<dbReference type="SMART" id="SM00612">
    <property type="entry name" value="Kelch"/>
    <property type="match status" value="4"/>
</dbReference>
<accession>A0ABW2DQG9</accession>
<evidence type="ECO:0000256" key="1">
    <source>
        <dbReference type="ARBA" id="ARBA00022441"/>
    </source>
</evidence>
<organism evidence="5 6">
    <name type="scientific">Rufibacter roseus</name>
    <dbReference type="NCBI Taxonomy" id="1567108"/>
    <lineage>
        <taxon>Bacteria</taxon>
        <taxon>Pseudomonadati</taxon>
        <taxon>Bacteroidota</taxon>
        <taxon>Cytophagia</taxon>
        <taxon>Cytophagales</taxon>
        <taxon>Hymenobacteraceae</taxon>
        <taxon>Rufibacter</taxon>
    </lineage>
</organism>
<dbReference type="Gene3D" id="2.120.10.80">
    <property type="entry name" value="Kelch-type beta propeller"/>
    <property type="match status" value="2"/>
</dbReference>
<dbReference type="PANTHER" id="PTHR46093:SF18">
    <property type="entry name" value="FIBRONECTIN TYPE-III DOMAIN-CONTAINING PROTEIN"/>
    <property type="match status" value="1"/>
</dbReference>
<proteinExistence type="predicted"/>
<gene>
    <name evidence="5" type="ORF">ACFQHR_20415</name>
</gene>
<keyword evidence="6" id="KW-1185">Reference proteome</keyword>
<keyword evidence="3" id="KW-0732">Signal</keyword>
<dbReference type="Pfam" id="PF01344">
    <property type="entry name" value="Kelch_1"/>
    <property type="match status" value="1"/>
</dbReference>
<dbReference type="Proteomes" id="UP001596405">
    <property type="component" value="Unassembled WGS sequence"/>
</dbReference>
<dbReference type="RefSeq" id="WP_066621927.1">
    <property type="nucleotide sequence ID" value="NZ_JBHSYQ010000016.1"/>
</dbReference>
<feature type="domain" description="Secretion system C-terminal sorting" evidence="4">
    <location>
        <begin position="330"/>
        <end position="401"/>
    </location>
</feature>
<dbReference type="NCBIfam" id="TIGR04183">
    <property type="entry name" value="Por_Secre_tail"/>
    <property type="match status" value="1"/>
</dbReference>
<keyword evidence="1" id="KW-0880">Kelch repeat</keyword>
<feature type="chain" id="PRO_5045810947" evidence="3">
    <location>
        <begin position="21"/>
        <end position="403"/>
    </location>
</feature>
<dbReference type="Pfam" id="PF18962">
    <property type="entry name" value="Por_Secre_tail"/>
    <property type="match status" value="1"/>
</dbReference>
<name>A0ABW2DQG9_9BACT</name>
<protein>
    <submittedName>
        <fullName evidence="5">Kelch repeat-containing protein</fullName>
    </submittedName>
</protein>
<dbReference type="EMBL" id="JBHSYQ010000016">
    <property type="protein sequence ID" value="MFC7000010.1"/>
    <property type="molecule type" value="Genomic_DNA"/>
</dbReference>
<evidence type="ECO:0000313" key="6">
    <source>
        <dbReference type="Proteomes" id="UP001596405"/>
    </source>
</evidence>
<evidence type="ECO:0000259" key="4">
    <source>
        <dbReference type="Pfam" id="PF18962"/>
    </source>
</evidence>
<dbReference type="SUPFAM" id="SSF117281">
    <property type="entry name" value="Kelch motif"/>
    <property type="match status" value="1"/>
</dbReference>
<evidence type="ECO:0000256" key="3">
    <source>
        <dbReference type="SAM" id="SignalP"/>
    </source>
</evidence>
<sequence length="403" mass="44149">MMRATIVLLSLLFNSLLLCAQNLEFQDLANMGLARGGVSATENGNHIYVSNGFSQNEFETSLVEKYNITTNSWSILTNATIAKKWASSEIVGDYLYIINGDYFNGQRLYNNKVEKINTTTGAITYGANNPHPARSSGSAVLGNKIYIFGGRSASSTFSNKLLSYDTSTDTWTVLADMPVAKETAGEIVNGKLYVIGGFNETSSNQVNIYDIESNTWSNTSITLPVSISAHATTVVGNNIWIIGDHQDETFIGYFDTVTNQLVEVENNMIPRRHAGAVVVNGKLYVMGGNQHKEGETQSPLLSTSLASLQSANIPEVLSVDDQLVDGQISVYPNPFVDKVNVVLSENRRGNYEYHITDIFGKFLKRGRTDINGEIVLSELKSGNYVLKLIGANGEVIRKKVIKL</sequence>
<dbReference type="InterPro" id="IPR026444">
    <property type="entry name" value="Secre_tail"/>
</dbReference>
<dbReference type="PANTHER" id="PTHR46093">
    <property type="entry name" value="ACYL-COA-BINDING DOMAIN-CONTAINING PROTEIN 5"/>
    <property type="match status" value="1"/>
</dbReference>
<reference evidence="6" key="1">
    <citation type="journal article" date="2019" name="Int. J. Syst. Evol. Microbiol.">
        <title>The Global Catalogue of Microorganisms (GCM) 10K type strain sequencing project: providing services to taxonomists for standard genome sequencing and annotation.</title>
        <authorList>
            <consortium name="The Broad Institute Genomics Platform"/>
            <consortium name="The Broad Institute Genome Sequencing Center for Infectious Disease"/>
            <person name="Wu L."/>
            <person name="Ma J."/>
        </authorList>
    </citation>
    <scope>NUCLEOTIDE SEQUENCE [LARGE SCALE GENOMIC DNA]</scope>
    <source>
        <strain evidence="6">CGMCC 4.7393</strain>
    </source>
</reference>
<evidence type="ECO:0000256" key="2">
    <source>
        <dbReference type="ARBA" id="ARBA00022737"/>
    </source>
</evidence>
<comment type="caution">
    <text evidence="5">The sequence shown here is derived from an EMBL/GenBank/DDBJ whole genome shotgun (WGS) entry which is preliminary data.</text>
</comment>
<dbReference type="InterPro" id="IPR006652">
    <property type="entry name" value="Kelch_1"/>
</dbReference>
<keyword evidence="2" id="KW-0677">Repeat</keyword>
<dbReference type="InterPro" id="IPR015915">
    <property type="entry name" value="Kelch-typ_b-propeller"/>
</dbReference>